<dbReference type="Gene3D" id="1.20.120.530">
    <property type="entry name" value="GntR ligand-binding domain-like"/>
    <property type="match status" value="1"/>
</dbReference>
<evidence type="ECO:0000256" key="2">
    <source>
        <dbReference type="ARBA" id="ARBA00023125"/>
    </source>
</evidence>
<dbReference type="PROSITE" id="PS50949">
    <property type="entry name" value="HTH_GNTR"/>
    <property type="match status" value="1"/>
</dbReference>
<dbReference type="PANTHER" id="PTHR43537:SF5">
    <property type="entry name" value="UXU OPERON TRANSCRIPTIONAL REGULATOR"/>
    <property type="match status" value="1"/>
</dbReference>
<gene>
    <name evidence="5" type="ORF">RY831_03070</name>
</gene>
<sequence length="236" mass="26746">MALDTPPLPARRPNLAASVQSAIAEAIRSGQFKIGEFLPTEHALSIMYGVSRPTVREALVRLRAKSPYLSRSGHRTRVDRHPDLDRSALTFQDISCIEDFKRCYEFRRNIEAGAARHAALNRDDEDLDKIWQAFDRLHGHALDEMPVDADFTFHVAIASASRNPLFLTVLESIRNQTLFTMDLSRKFSRPQQLQRMRAVEEEHRRVVSAIADSKPDAADAAMRFHIDQSTARVLGK</sequence>
<dbReference type="Pfam" id="PF00392">
    <property type="entry name" value="GntR"/>
    <property type="match status" value="1"/>
</dbReference>
<dbReference type="InterPro" id="IPR036388">
    <property type="entry name" value="WH-like_DNA-bd_sf"/>
</dbReference>
<proteinExistence type="predicted"/>
<dbReference type="SMART" id="SM00345">
    <property type="entry name" value="HTH_GNTR"/>
    <property type="match status" value="1"/>
</dbReference>
<dbReference type="CDD" id="cd07377">
    <property type="entry name" value="WHTH_GntR"/>
    <property type="match status" value="1"/>
</dbReference>
<evidence type="ECO:0000313" key="5">
    <source>
        <dbReference type="EMBL" id="MEC4718113.1"/>
    </source>
</evidence>
<dbReference type="InterPro" id="IPR000524">
    <property type="entry name" value="Tscrpt_reg_HTH_GntR"/>
</dbReference>
<keyword evidence="3" id="KW-0804">Transcription</keyword>
<organism evidence="5 6">
    <name type="scientific">Noviherbaspirillum album</name>
    <dbReference type="NCBI Taxonomy" id="3080276"/>
    <lineage>
        <taxon>Bacteria</taxon>
        <taxon>Pseudomonadati</taxon>
        <taxon>Pseudomonadota</taxon>
        <taxon>Betaproteobacteria</taxon>
        <taxon>Burkholderiales</taxon>
        <taxon>Oxalobacteraceae</taxon>
        <taxon>Noviherbaspirillum</taxon>
    </lineage>
</organism>
<dbReference type="SUPFAM" id="SSF46785">
    <property type="entry name" value="Winged helix' DNA-binding domain"/>
    <property type="match status" value="1"/>
</dbReference>
<dbReference type="InterPro" id="IPR008920">
    <property type="entry name" value="TF_FadR/GntR_C"/>
</dbReference>
<dbReference type="PRINTS" id="PR00035">
    <property type="entry name" value="HTHGNTR"/>
</dbReference>
<dbReference type="Proteomes" id="UP001352263">
    <property type="component" value="Unassembled WGS sequence"/>
</dbReference>
<keyword evidence="1" id="KW-0805">Transcription regulation</keyword>
<dbReference type="PANTHER" id="PTHR43537">
    <property type="entry name" value="TRANSCRIPTIONAL REGULATOR, GNTR FAMILY"/>
    <property type="match status" value="1"/>
</dbReference>
<feature type="domain" description="HTH gntR-type" evidence="4">
    <location>
        <begin position="13"/>
        <end position="81"/>
    </location>
</feature>
<keyword evidence="6" id="KW-1185">Reference proteome</keyword>
<reference evidence="5 6" key="1">
    <citation type="submission" date="2023-10" db="EMBL/GenBank/DDBJ databases">
        <title>Noviherbaspirillum sp. CPCC 100848 genome assembly.</title>
        <authorList>
            <person name="Li X.Y."/>
            <person name="Fang X.M."/>
        </authorList>
    </citation>
    <scope>NUCLEOTIDE SEQUENCE [LARGE SCALE GENOMIC DNA]</scope>
    <source>
        <strain evidence="5 6">CPCC 100848</strain>
    </source>
</reference>
<accession>A0ABU6J3T8</accession>
<dbReference type="Gene3D" id="1.10.10.10">
    <property type="entry name" value="Winged helix-like DNA-binding domain superfamily/Winged helix DNA-binding domain"/>
    <property type="match status" value="1"/>
</dbReference>
<dbReference type="SMART" id="SM00895">
    <property type="entry name" value="FCD"/>
    <property type="match status" value="1"/>
</dbReference>
<dbReference type="Pfam" id="PF07729">
    <property type="entry name" value="FCD"/>
    <property type="match status" value="1"/>
</dbReference>
<dbReference type="EMBL" id="JAWIIV010000002">
    <property type="protein sequence ID" value="MEC4718113.1"/>
    <property type="molecule type" value="Genomic_DNA"/>
</dbReference>
<dbReference type="SUPFAM" id="SSF48008">
    <property type="entry name" value="GntR ligand-binding domain-like"/>
    <property type="match status" value="1"/>
</dbReference>
<name>A0ABU6J3T8_9BURK</name>
<evidence type="ECO:0000256" key="3">
    <source>
        <dbReference type="ARBA" id="ARBA00023163"/>
    </source>
</evidence>
<evidence type="ECO:0000259" key="4">
    <source>
        <dbReference type="PROSITE" id="PS50949"/>
    </source>
</evidence>
<evidence type="ECO:0000256" key="1">
    <source>
        <dbReference type="ARBA" id="ARBA00023015"/>
    </source>
</evidence>
<evidence type="ECO:0000313" key="6">
    <source>
        <dbReference type="Proteomes" id="UP001352263"/>
    </source>
</evidence>
<dbReference type="InterPro" id="IPR011711">
    <property type="entry name" value="GntR_C"/>
</dbReference>
<keyword evidence="2" id="KW-0238">DNA-binding</keyword>
<protein>
    <submittedName>
        <fullName evidence="5">FadR/GntR family transcriptional regulator</fullName>
    </submittedName>
</protein>
<comment type="caution">
    <text evidence="5">The sequence shown here is derived from an EMBL/GenBank/DDBJ whole genome shotgun (WGS) entry which is preliminary data.</text>
</comment>
<dbReference type="InterPro" id="IPR036390">
    <property type="entry name" value="WH_DNA-bd_sf"/>
</dbReference>